<dbReference type="InterPro" id="IPR029044">
    <property type="entry name" value="Nucleotide-diphossugar_trans"/>
</dbReference>
<reference evidence="2 3" key="1">
    <citation type="submission" date="2020-12" db="EMBL/GenBank/DDBJ databases">
        <title>Identification and biosynthesis of polyene macrolides produced by Streptomyces alfalfae Men-myco-93-63.</title>
        <authorList>
            <person name="Liu D."/>
            <person name="Li Y."/>
            <person name="Liu L."/>
            <person name="Han X."/>
            <person name="Shen F."/>
        </authorList>
    </citation>
    <scope>NUCLEOTIDE SEQUENCE [LARGE SCALE GENOMIC DNA]</scope>
    <source>
        <strain evidence="2 3">Men-myco-93-63</strain>
    </source>
</reference>
<dbReference type="EMBL" id="CP065959">
    <property type="protein sequence ID" value="QQC92726.1"/>
    <property type="molecule type" value="Genomic_DNA"/>
</dbReference>
<name>A0A7T4PM07_9ACTN</name>
<proteinExistence type="predicted"/>
<dbReference type="GO" id="GO:0016740">
    <property type="term" value="F:transferase activity"/>
    <property type="evidence" value="ECO:0007669"/>
    <property type="project" value="UniProtKB-KW"/>
</dbReference>
<dbReference type="InterPro" id="IPR001173">
    <property type="entry name" value="Glyco_trans_2-like"/>
</dbReference>
<evidence type="ECO:0000313" key="3">
    <source>
        <dbReference type="Proteomes" id="UP000596130"/>
    </source>
</evidence>
<evidence type="ECO:0000259" key="1">
    <source>
        <dbReference type="Pfam" id="PF00535"/>
    </source>
</evidence>
<evidence type="ECO:0000313" key="2">
    <source>
        <dbReference type="EMBL" id="QQC92726.1"/>
    </source>
</evidence>
<dbReference type="Pfam" id="PF00535">
    <property type="entry name" value="Glycos_transf_2"/>
    <property type="match status" value="1"/>
</dbReference>
<dbReference type="Proteomes" id="UP000596130">
    <property type="component" value="Chromosome"/>
</dbReference>
<dbReference type="Gene3D" id="3.90.550.10">
    <property type="entry name" value="Spore Coat Polysaccharide Biosynthesis Protein SpsA, Chain A"/>
    <property type="match status" value="1"/>
</dbReference>
<dbReference type="CDD" id="cd00761">
    <property type="entry name" value="Glyco_tranf_GTA_type"/>
    <property type="match status" value="1"/>
</dbReference>
<accession>A0A7T4PM07</accession>
<feature type="domain" description="Glycosyltransferase 2-like" evidence="1">
    <location>
        <begin position="89"/>
        <end position="168"/>
    </location>
</feature>
<protein>
    <submittedName>
        <fullName evidence="2">Glycosyltransferase</fullName>
    </submittedName>
</protein>
<keyword evidence="2" id="KW-0808">Transferase</keyword>
<gene>
    <name evidence="2" type="ORF">I8755_33430</name>
</gene>
<dbReference type="AlphaFoldDB" id="A0A7T4PM07"/>
<dbReference type="SUPFAM" id="SSF53448">
    <property type="entry name" value="Nucleotide-diphospho-sugar transferases"/>
    <property type="match status" value="1"/>
</dbReference>
<organism evidence="2 3">
    <name type="scientific">Streptomyces alfalfae</name>
    <dbReference type="NCBI Taxonomy" id="1642299"/>
    <lineage>
        <taxon>Bacteria</taxon>
        <taxon>Bacillati</taxon>
        <taxon>Actinomycetota</taxon>
        <taxon>Actinomycetes</taxon>
        <taxon>Kitasatosporales</taxon>
        <taxon>Streptomycetaceae</taxon>
        <taxon>Streptomyces</taxon>
    </lineage>
</organism>
<sequence>MSLILLGVDPVSRDKHHIPLGSPFVVPLTNCGPARTVHVARDRAVRSFWSIAARHQNLVAAIRTEKTLRHHDQPSVAVITPTGLKPSRLPFLEELYESLRAQEGVSLEWIIAPNGPKADPDLIPRGITKDRRVTVVARPGPGPAPARNTALNYVSAPRVAFVDDDDRIPLFSLAVRNEHAMATGLRWVAGRSADWDPVAGSLTTWMCPTPVGRHAPGDVWTHWPDPEASKPPLGHCMLLTDTRLAQAVGHGGLHKGEDYAFLMGICARAAGELLSDVVYHRRVHEGQWTAEDTYRDQVEFDARRHAWLKGWAERELQAEAPLLGSAGR</sequence>